<gene>
    <name evidence="1" type="ORF">MM171A00247_0055</name>
    <name evidence="2" type="ORF">MM171B00144_0041</name>
</gene>
<reference evidence="1" key="1">
    <citation type="submission" date="2020-03" db="EMBL/GenBank/DDBJ databases">
        <title>The deep terrestrial virosphere.</title>
        <authorList>
            <person name="Holmfeldt K."/>
            <person name="Nilsson E."/>
            <person name="Simone D."/>
            <person name="Lopez-Fernandez M."/>
            <person name="Wu X."/>
            <person name="de Brujin I."/>
            <person name="Lundin D."/>
            <person name="Andersson A."/>
            <person name="Bertilsson S."/>
            <person name="Dopson M."/>
        </authorList>
    </citation>
    <scope>NUCLEOTIDE SEQUENCE</scope>
    <source>
        <strain evidence="1">MM171A00247</strain>
        <strain evidence="2">MM171B00144</strain>
    </source>
</reference>
<dbReference type="EMBL" id="MT143893">
    <property type="protein sequence ID" value="QJB05002.1"/>
    <property type="molecule type" value="Genomic_DNA"/>
</dbReference>
<evidence type="ECO:0000313" key="1">
    <source>
        <dbReference type="EMBL" id="QJA43341.1"/>
    </source>
</evidence>
<dbReference type="EMBL" id="MT143700">
    <property type="protein sequence ID" value="QJA43341.1"/>
    <property type="molecule type" value="Genomic_DNA"/>
</dbReference>
<sequence>MNQKIEAIYVMCLLLSRTERELLMEKIWTANNTERIDIIKKKITPDIFQEYLNAPSEAELIIYENGEVRIGVDIEYTFEGYDKFVTLYRDFFIPTSFEKFIKRIIYCMTLEMSGD</sequence>
<dbReference type="AlphaFoldDB" id="A0A6H1Z7A8"/>
<evidence type="ECO:0000313" key="2">
    <source>
        <dbReference type="EMBL" id="QJB05002.1"/>
    </source>
</evidence>
<accession>A0A6H1Z7A8</accession>
<protein>
    <submittedName>
        <fullName evidence="1">Uncharacterized protein</fullName>
    </submittedName>
</protein>
<organism evidence="1">
    <name type="scientific">viral metagenome</name>
    <dbReference type="NCBI Taxonomy" id="1070528"/>
    <lineage>
        <taxon>unclassified sequences</taxon>
        <taxon>metagenomes</taxon>
        <taxon>organismal metagenomes</taxon>
    </lineage>
</organism>
<proteinExistence type="predicted"/>
<name>A0A6H1Z7A8_9ZZZZ</name>